<evidence type="ECO:0000313" key="2">
    <source>
        <dbReference type="Proteomes" id="UP000270343"/>
    </source>
</evidence>
<dbReference type="OrthoDB" id="2442707at2"/>
<proteinExistence type="predicted"/>
<protein>
    <recommendedName>
        <fullName evidence="3">Lantibiotic dehydratase N-terminal domain-containing protein</fullName>
    </recommendedName>
</protein>
<gene>
    <name evidence="1" type="ORF">D7231_23885</name>
</gene>
<dbReference type="AlphaFoldDB" id="A0A3B0AZY8"/>
<sequence>MNESMTVNEPGTVNEPRSTAFVVRVPAFPADTVDALRSPPAADALEQCRAAREAARVQAERCSEVLHAVVGTLPPGRDRGALLELRRSIHTGRALRARRLAEKLVSLLSPEAEEAVRHWGRLVESAERARERAEDVWEDELGRTGAAAVRTAGLVPVTAELIRSGSPLAGALKQAVTGLDRGTPPGTDTALSAYAFVARASLKSTPRGTLSAWAHGNFHSGSDGWAGDPRPRAHHAELNAFICLTLLRQLAPGERLVVNPSTVDADGALYAVTPDCDAVRRVRLDPALRHLLTAWPDEGRSRHDAARALAGITGLGREKAPNVLTRLVDAGLLVGADETSLQHPDPLRAAARRTDVPGPAATILTGVADAADATTRPESVASTLPELTGTLRSLSEPLSWPPGVLAHGAPVYADTVLRSGRLTLNEEQWQGPRSSLRAVAGWIGHADPWAAARARAEAHLAGAFGAHRPVPLTVALHELVRAAGAGVPGIDELWSGEFRLPPAEDPGLRALRRILSSTPSDDGVIRVDPVPPAPARPDSLTTRLAFYGHPVRLAGRPVFVVNSVEDGCGRADAHVRRMLGRLGADGEELRSWPDGRPAPLPGFHDVELASVADSNVNLRARGAVPELVLSQGGASPGPFTAGERLDARDCHVVAGDGRLMLRHGDRRLRLVPRGRMADFHYPPVLRLLLRMFGPPPEHRVQPVIAPEGRLTEEGCRIVPRVELGDVVLMRRTVITESEEVPRRATGESLLGYAERIDTWRRRCAIPAWSFVRAVNGPGANKHRKPMPIDLASPLGVLQIERMTRRDATRLLFQEVLPDASQAPVDGNGGRWPAEVVWEVDV</sequence>
<evidence type="ECO:0008006" key="3">
    <source>
        <dbReference type="Google" id="ProtNLM"/>
    </source>
</evidence>
<keyword evidence="2" id="KW-1185">Reference proteome</keyword>
<dbReference type="RefSeq" id="WP_120757590.1">
    <property type="nucleotide sequence ID" value="NZ_RBAM01000010.1"/>
</dbReference>
<dbReference type="EMBL" id="RBAM01000010">
    <property type="protein sequence ID" value="RKN65864.1"/>
    <property type="molecule type" value="Genomic_DNA"/>
</dbReference>
<reference evidence="1 2" key="1">
    <citation type="journal article" date="2015" name="Antonie Van Leeuwenhoek">
        <title>Streptomyces klenkii sp. nov., isolated from deep marine sediment.</title>
        <authorList>
            <person name="Veyisoglu A."/>
            <person name="Sahin N."/>
        </authorList>
    </citation>
    <scope>NUCLEOTIDE SEQUENCE [LARGE SCALE GENOMIC DNA]</scope>
    <source>
        <strain evidence="1 2">KCTC 29202</strain>
    </source>
</reference>
<accession>A0A3B0AZY8</accession>
<name>A0A3B0AZY8_9ACTN</name>
<organism evidence="1 2">
    <name type="scientific">Streptomyces klenkii</name>
    <dbReference type="NCBI Taxonomy" id="1420899"/>
    <lineage>
        <taxon>Bacteria</taxon>
        <taxon>Bacillati</taxon>
        <taxon>Actinomycetota</taxon>
        <taxon>Actinomycetes</taxon>
        <taxon>Kitasatosporales</taxon>
        <taxon>Streptomycetaceae</taxon>
        <taxon>Streptomyces</taxon>
    </lineage>
</organism>
<dbReference type="Proteomes" id="UP000270343">
    <property type="component" value="Unassembled WGS sequence"/>
</dbReference>
<comment type="caution">
    <text evidence="1">The sequence shown here is derived from an EMBL/GenBank/DDBJ whole genome shotgun (WGS) entry which is preliminary data.</text>
</comment>
<evidence type="ECO:0000313" key="1">
    <source>
        <dbReference type="EMBL" id="RKN65864.1"/>
    </source>
</evidence>